<dbReference type="Pfam" id="PF11154">
    <property type="entry name" value="DUF2934"/>
    <property type="match status" value="1"/>
</dbReference>
<dbReference type="Proteomes" id="UP001589891">
    <property type="component" value="Unassembled WGS sequence"/>
</dbReference>
<accession>A0ABV6SLB9</accession>
<dbReference type="RefSeq" id="WP_376943689.1">
    <property type="nucleotide sequence ID" value="NZ_CP171449.1"/>
</dbReference>
<evidence type="ECO:0000313" key="3">
    <source>
        <dbReference type="Proteomes" id="UP001589891"/>
    </source>
</evidence>
<feature type="compositionally biased region" description="Low complexity" evidence="1">
    <location>
        <begin position="56"/>
        <end position="80"/>
    </location>
</feature>
<comment type="caution">
    <text evidence="2">The sequence shown here is derived from an EMBL/GenBank/DDBJ whole genome shotgun (WGS) entry which is preliminary data.</text>
</comment>
<dbReference type="InterPro" id="IPR021327">
    <property type="entry name" value="DUF2934"/>
</dbReference>
<organism evidence="2 3">
    <name type="scientific">Azorhizophilus paspali</name>
    <name type="common">Azotobacter paspali</name>
    <dbReference type="NCBI Taxonomy" id="69963"/>
    <lineage>
        <taxon>Bacteria</taxon>
        <taxon>Pseudomonadati</taxon>
        <taxon>Pseudomonadota</taxon>
        <taxon>Gammaproteobacteria</taxon>
        <taxon>Pseudomonadales</taxon>
        <taxon>Pseudomonadaceae</taxon>
        <taxon>Azorhizophilus</taxon>
    </lineage>
</organism>
<protein>
    <submittedName>
        <fullName evidence="2">DUF2934 domain-containing protein</fullName>
    </submittedName>
</protein>
<reference evidence="2 3" key="1">
    <citation type="submission" date="2024-09" db="EMBL/GenBank/DDBJ databases">
        <authorList>
            <person name="Sun Q."/>
            <person name="Mori K."/>
        </authorList>
    </citation>
    <scope>NUCLEOTIDE SEQUENCE [LARGE SCALE GENOMIC DNA]</scope>
    <source>
        <strain evidence="2 3">NCAIM B.01794</strain>
    </source>
</reference>
<feature type="region of interest" description="Disordered" evidence="1">
    <location>
        <begin position="37"/>
        <end position="93"/>
    </location>
</feature>
<keyword evidence="3" id="KW-1185">Reference proteome</keyword>
<evidence type="ECO:0000256" key="1">
    <source>
        <dbReference type="SAM" id="MobiDB-lite"/>
    </source>
</evidence>
<evidence type="ECO:0000313" key="2">
    <source>
        <dbReference type="EMBL" id="MFC0709105.1"/>
    </source>
</evidence>
<proteinExistence type="predicted"/>
<sequence>MTSDEQHIRELAYQIWQSEGCPEGRQERHWQMARELAEAESQAAMPEPRTRKPAAPRKSAARPVAAVGRAATETAAPAKAADAKKPRAQPPAS</sequence>
<dbReference type="EMBL" id="JBHLSS010000036">
    <property type="protein sequence ID" value="MFC0709105.1"/>
    <property type="molecule type" value="Genomic_DNA"/>
</dbReference>
<name>A0ABV6SLB9_AZOPA</name>
<gene>
    <name evidence="2" type="ORF">ACFFGX_05680</name>
</gene>